<dbReference type="EMBL" id="KZ819844">
    <property type="protein sequence ID" value="PWN51428.1"/>
    <property type="molecule type" value="Genomic_DNA"/>
</dbReference>
<gene>
    <name evidence="1" type="ORF">IE53DRAFT_51354</name>
</gene>
<organism evidence="1 2">
    <name type="scientific">Violaceomyces palustris</name>
    <dbReference type="NCBI Taxonomy" id="1673888"/>
    <lineage>
        <taxon>Eukaryota</taxon>
        <taxon>Fungi</taxon>
        <taxon>Dikarya</taxon>
        <taxon>Basidiomycota</taxon>
        <taxon>Ustilaginomycotina</taxon>
        <taxon>Ustilaginomycetes</taxon>
        <taxon>Violaceomycetales</taxon>
        <taxon>Violaceomycetaceae</taxon>
        <taxon>Violaceomyces</taxon>
    </lineage>
</organism>
<accession>A0ACD0NZW3</accession>
<dbReference type="Proteomes" id="UP000245626">
    <property type="component" value="Unassembled WGS sequence"/>
</dbReference>
<keyword evidence="2" id="KW-1185">Reference proteome</keyword>
<proteinExistence type="predicted"/>
<protein>
    <submittedName>
        <fullName evidence="1">Uncharacterized protein</fullName>
    </submittedName>
</protein>
<evidence type="ECO:0000313" key="2">
    <source>
        <dbReference type="Proteomes" id="UP000245626"/>
    </source>
</evidence>
<evidence type="ECO:0000313" key="1">
    <source>
        <dbReference type="EMBL" id="PWN51428.1"/>
    </source>
</evidence>
<sequence length="232" mass="25703">MLQCDAPTTFVCGNEAYTDGYNWCPTTSEVDEGTLLGVCQECENVDHKGKCSGRASVDMKRKVNGKDVDYMRCKNAAVYFQNPARGVNMACENAPDIGSGKVQHCLTSLQKQDHLLTTVQDFCNLCASKFGESCCSMQWPPVSGRPTCDTDKNTLLRFSRGNKDVSYCYRPKFAISEVLYEQAKIESCGTQTDLGHTKVDLSQRCQVRSDWNPTFGCEFCTKTLKGQGCSSH</sequence>
<name>A0ACD0NZW3_9BASI</name>
<reference evidence="1 2" key="1">
    <citation type="journal article" date="2018" name="Mol. Biol. Evol.">
        <title>Broad Genomic Sampling Reveals a Smut Pathogenic Ancestry of the Fungal Clade Ustilaginomycotina.</title>
        <authorList>
            <person name="Kijpornyongpan T."/>
            <person name="Mondo S.J."/>
            <person name="Barry K."/>
            <person name="Sandor L."/>
            <person name="Lee J."/>
            <person name="Lipzen A."/>
            <person name="Pangilinan J."/>
            <person name="LaButti K."/>
            <person name="Hainaut M."/>
            <person name="Henrissat B."/>
            <person name="Grigoriev I.V."/>
            <person name="Spatafora J.W."/>
            <person name="Aime M.C."/>
        </authorList>
    </citation>
    <scope>NUCLEOTIDE SEQUENCE [LARGE SCALE GENOMIC DNA]</scope>
    <source>
        <strain evidence="1 2">SA 807</strain>
    </source>
</reference>